<dbReference type="GO" id="GO:0016758">
    <property type="term" value="F:hexosyltransferase activity"/>
    <property type="evidence" value="ECO:0007669"/>
    <property type="project" value="TreeGrafter"/>
</dbReference>
<dbReference type="PANTHER" id="PTHR43867">
    <property type="entry name" value="CELLULOSE SYNTHASE CATALYTIC SUBUNIT A [UDP-FORMING]"/>
    <property type="match status" value="1"/>
</dbReference>
<proteinExistence type="predicted"/>
<dbReference type="EMBL" id="CP007151">
    <property type="protein sequence ID" value="AHI29948.1"/>
    <property type="molecule type" value="Genomic_DNA"/>
</dbReference>
<dbReference type="InterPro" id="IPR050321">
    <property type="entry name" value="Glycosyltr_2/OpgH_subfam"/>
</dbReference>
<keyword evidence="4 6" id="KW-1133">Transmembrane helix</keyword>
<sequence length="763" mass="87014">MTTETDRVDEVSTQATDTQTSSKGDFQSQWAAICPGARAAHNDIARTLSRFDKQLDRTHQDLLALRNNPSAAGPWIDWYIDNEYLVRRVLQRLRRDLSASFVAHLPQLISGPATGIPRVQDMARVVLELSELKFDQNVLEVLVLELRDSAPLNTAELWAFPLFLRYQALKLIQEEVHHRINDLKARTERERMVDTDRRDVVADCIQSLHRLQRTNWKTFFERTSQVELLLGQDPAGAYKQMDFATRDRYRTRVEQLARRSQLDELGVARCALELANDAQKDEKANGVSAGHVGYFLIGEGYRLLEEKVSLKPPVTTRLRRWAIDRRLRLYFSALAVVATVLFALPTFYSVYTGNLLHAIPVMLVVIVPALVLASVLINWQITLWIPPRVLPKIDFSRGISSDHKTAVCMALLVGKQSDILNSLEQLEKHYLANPDHQLRFGLLTGLFDAPDATTLKDQQLLTRLDAGIADLNKRYEHEGHAPFFWMHRARCFNPHEAVWMEWERKRGKLKEFNHYLLTGELGSFTHTSGDIEWLRQAQYVITLDADTVLPVGGAQRLVGTIAHPLNQPVWDEKTGEVLSGFSILQPRIEINPVTATRNIFTRIFSGDRGLDLYTLAVSDAYQDLFGEGIFTGKGLYHVGAFVASLRNAVPEEAVLSHDLFEGIHGRTALVSDAVMYEEYPPEYLSFSRRLHRWIRGDWQLLPWLWPMVPSESGEKLPNRLSGLHRCSSPTIFSAAFRHPGSYFYFSWAGLPCPDRHSTGRYWR</sequence>
<evidence type="ECO:0008006" key="9">
    <source>
        <dbReference type="Google" id="ProtNLM"/>
    </source>
</evidence>
<dbReference type="HOGENOM" id="CLU_365541_0_0_6"/>
<dbReference type="AlphaFoldDB" id="W5YU17"/>
<reference evidence="7 8" key="1">
    <citation type="journal article" date="2014" name="Genome Announc.">
        <title>Draft Genome Sequences of Marinobacter similis A3d10T and Marinobacter salarius R9SW1T.</title>
        <authorList>
            <person name="Ivanova E.P."/>
            <person name="Ng H.J."/>
            <person name="Webb H.K."/>
            <person name="Feng G."/>
            <person name="Oshima K."/>
            <person name="Hattori M."/>
            <person name="Ohkuma M."/>
            <person name="Sergeev A.F."/>
            <person name="Mikhailov V.V."/>
            <person name="Crawford R.J."/>
            <person name="Sawabe T."/>
        </authorList>
    </citation>
    <scope>NUCLEOTIDE SEQUENCE [LARGE SCALE GENOMIC DNA]</scope>
    <source>
        <strain evidence="7 8">A3d10</strain>
    </source>
</reference>
<feature type="compositionally biased region" description="Basic and acidic residues" evidence="5">
    <location>
        <begin position="1"/>
        <end position="10"/>
    </location>
</feature>
<dbReference type="STRING" id="1420916.AU14_02110"/>
<evidence type="ECO:0000256" key="6">
    <source>
        <dbReference type="SAM" id="Phobius"/>
    </source>
</evidence>
<keyword evidence="6" id="KW-0472">Membrane</keyword>
<keyword evidence="6" id="KW-0812">Transmembrane</keyword>
<evidence type="ECO:0000256" key="5">
    <source>
        <dbReference type="SAM" id="MobiDB-lite"/>
    </source>
</evidence>
<evidence type="ECO:0000256" key="4">
    <source>
        <dbReference type="ARBA" id="ARBA00022989"/>
    </source>
</evidence>
<evidence type="ECO:0000256" key="3">
    <source>
        <dbReference type="ARBA" id="ARBA00022679"/>
    </source>
</evidence>
<evidence type="ECO:0000256" key="1">
    <source>
        <dbReference type="ARBA" id="ARBA00004141"/>
    </source>
</evidence>
<comment type="subcellular location">
    <subcellularLocation>
        <location evidence="1">Membrane</location>
        <topology evidence="1">Multi-pass membrane protein</topology>
    </subcellularLocation>
</comment>
<feature type="region of interest" description="Disordered" evidence="5">
    <location>
        <begin position="1"/>
        <end position="23"/>
    </location>
</feature>
<evidence type="ECO:0000313" key="7">
    <source>
        <dbReference type="EMBL" id="AHI29948.1"/>
    </source>
</evidence>
<keyword evidence="3" id="KW-0808">Transferase</keyword>
<keyword evidence="8" id="KW-1185">Reference proteome</keyword>
<keyword evidence="2" id="KW-0328">Glycosyltransferase</keyword>
<feature type="transmembrane region" description="Helical" evidence="6">
    <location>
        <begin position="327"/>
        <end position="351"/>
    </location>
</feature>
<evidence type="ECO:0000256" key="2">
    <source>
        <dbReference type="ARBA" id="ARBA00022676"/>
    </source>
</evidence>
<dbReference type="Proteomes" id="UP000061489">
    <property type="component" value="Chromosome"/>
</dbReference>
<dbReference type="GO" id="GO:0005886">
    <property type="term" value="C:plasma membrane"/>
    <property type="evidence" value="ECO:0007669"/>
    <property type="project" value="TreeGrafter"/>
</dbReference>
<feature type="transmembrane region" description="Helical" evidence="6">
    <location>
        <begin position="357"/>
        <end position="379"/>
    </location>
</feature>
<organism evidence="7 8">
    <name type="scientific">Marinobacter similis</name>
    <dbReference type="NCBI Taxonomy" id="1420916"/>
    <lineage>
        <taxon>Bacteria</taxon>
        <taxon>Pseudomonadati</taxon>
        <taxon>Pseudomonadota</taxon>
        <taxon>Gammaproteobacteria</taxon>
        <taxon>Pseudomonadales</taxon>
        <taxon>Marinobacteraceae</taxon>
        <taxon>Marinobacter</taxon>
    </lineage>
</organism>
<dbReference type="KEGG" id="msx:AU14_02110"/>
<accession>W5YU17</accession>
<feature type="compositionally biased region" description="Polar residues" evidence="5">
    <location>
        <begin position="11"/>
        <end position="23"/>
    </location>
</feature>
<gene>
    <name evidence="7" type="ORF">AU14_02110</name>
</gene>
<protein>
    <recommendedName>
        <fullName evidence="9">Cellobiose phosphorylase</fullName>
    </recommendedName>
</protein>
<dbReference type="PANTHER" id="PTHR43867:SF2">
    <property type="entry name" value="CELLULOSE SYNTHASE CATALYTIC SUBUNIT A [UDP-FORMING]"/>
    <property type="match status" value="1"/>
</dbReference>
<name>W5YU17_9GAMM</name>
<evidence type="ECO:0000313" key="8">
    <source>
        <dbReference type="Proteomes" id="UP000061489"/>
    </source>
</evidence>